<keyword evidence="3" id="KW-1185">Reference proteome</keyword>
<dbReference type="Proteomes" id="UP000215027">
    <property type="component" value="Chromosome I"/>
</dbReference>
<feature type="chain" id="PRO_5008240541" evidence="1">
    <location>
        <begin position="28"/>
        <end position="346"/>
    </location>
</feature>
<accession>A0A160T239</accession>
<dbReference type="EMBL" id="LN890655">
    <property type="protein sequence ID" value="CUS02625.2"/>
    <property type="molecule type" value="Genomic_DNA"/>
</dbReference>
<dbReference type="OrthoDB" id="337615at2"/>
<evidence type="ECO:0000313" key="2">
    <source>
        <dbReference type="EMBL" id="CUS02625.2"/>
    </source>
</evidence>
<feature type="signal peptide" evidence="1">
    <location>
        <begin position="1"/>
        <end position="27"/>
    </location>
</feature>
<protein>
    <submittedName>
        <fullName evidence="2">Uncharacterized protein</fullName>
    </submittedName>
</protein>
<sequence>MTVRFTVLLAALLALTLVFGCRPASSAALPPEPTLPAAAALPCPLFPADNVWNTRIDTLPVHPLSDAYVTTIGGDAEFHADFGSGIWPPDDGGPIGIPYVVVPADQPLVPIDFYYPDDSDPGPYPIPPNPPIEGGPDADGDRHILIMQEGTCRLYEVYDAHPREDGGWDAGSGAIFDLYSNALRPAGWTSADAAGLPILPGLVRYDEVAAGEINHALRFTAPETQRAFVWPARHFASDLTGAHYPPLGLRLRLRAGFDLSGFDPQVQVILRAMQRYGIILADNGSAWYVSGAPDERWDNDVLRQLHQLTGDDFEAVDASVLMIDPDSGQAAVLDEAAFLPAVVLWQ</sequence>
<name>A0A160T239_9CHLR</name>
<gene>
    <name evidence="2" type="ORF">CFX0092_A0747</name>
</gene>
<dbReference type="PROSITE" id="PS51257">
    <property type="entry name" value="PROKAR_LIPOPROTEIN"/>
    <property type="match status" value="1"/>
</dbReference>
<dbReference type="RefSeq" id="WP_095042217.1">
    <property type="nucleotide sequence ID" value="NZ_LN890655.1"/>
</dbReference>
<organism evidence="2 3">
    <name type="scientific">Candidatus Promineifilum breve</name>
    <dbReference type="NCBI Taxonomy" id="1806508"/>
    <lineage>
        <taxon>Bacteria</taxon>
        <taxon>Bacillati</taxon>
        <taxon>Chloroflexota</taxon>
        <taxon>Ardenticatenia</taxon>
        <taxon>Candidatus Promineifilales</taxon>
        <taxon>Candidatus Promineifilaceae</taxon>
        <taxon>Candidatus Promineifilum</taxon>
    </lineage>
</organism>
<dbReference type="AlphaFoldDB" id="A0A160T239"/>
<proteinExistence type="predicted"/>
<keyword evidence="1" id="KW-0732">Signal</keyword>
<evidence type="ECO:0000313" key="3">
    <source>
        <dbReference type="Proteomes" id="UP000215027"/>
    </source>
</evidence>
<dbReference type="KEGG" id="pbf:CFX0092_A0747"/>
<evidence type="ECO:0000256" key="1">
    <source>
        <dbReference type="SAM" id="SignalP"/>
    </source>
</evidence>
<reference evidence="2" key="1">
    <citation type="submission" date="2016-01" db="EMBL/GenBank/DDBJ databases">
        <authorList>
            <person name="Mcilroy J.S."/>
            <person name="Karst M S."/>
            <person name="Albertsen M."/>
        </authorList>
    </citation>
    <scope>NUCLEOTIDE SEQUENCE</scope>
    <source>
        <strain evidence="2">Cfx-K</strain>
    </source>
</reference>